<dbReference type="Gene3D" id="3.40.630.30">
    <property type="match status" value="1"/>
</dbReference>
<name>A0AB73BXD7_9FUSO</name>
<evidence type="ECO:0000313" key="3">
    <source>
        <dbReference type="Proteomes" id="UP000027473"/>
    </source>
</evidence>
<evidence type="ECO:0000259" key="1">
    <source>
        <dbReference type="PROSITE" id="PS51186"/>
    </source>
</evidence>
<sequence length="95" mass="11128">MEKKKVLHRASFGICVEEKHWGNGIGKILTHNSILLAFELGYEQIELGVFADNHRAKKMYHKFGFQEWGRIPKAYRLKDGSCHDEILMGLRKEWL</sequence>
<gene>
    <name evidence="2" type="ORF">FUSO3_03695</name>
</gene>
<dbReference type="EMBL" id="JAAC01000056">
    <property type="protein sequence ID" value="KDE63972.1"/>
    <property type="molecule type" value="Genomic_DNA"/>
</dbReference>
<dbReference type="PANTHER" id="PTHR43415">
    <property type="entry name" value="SPERMIDINE N(1)-ACETYLTRANSFERASE"/>
    <property type="match status" value="1"/>
</dbReference>
<dbReference type="InterPro" id="IPR016181">
    <property type="entry name" value="Acyl_CoA_acyltransferase"/>
</dbReference>
<protein>
    <submittedName>
        <fullName evidence="2">GNAT family acetyltransferase</fullName>
    </submittedName>
</protein>
<dbReference type="Pfam" id="PF00583">
    <property type="entry name" value="Acetyltransf_1"/>
    <property type="match status" value="1"/>
</dbReference>
<feature type="domain" description="N-acetyltransferase" evidence="1">
    <location>
        <begin position="1"/>
        <end position="93"/>
    </location>
</feature>
<dbReference type="AlphaFoldDB" id="A0AB73BXD7"/>
<dbReference type="PROSITE" id="PS51186">
    <property type="entry name" value="GNAT"/>
    <property type="match status" value="1"/>
</dbReference>
<dbReference type="SUPFAM" id="SSF55729">
    <property type="entry name" value="Acyl-CoA N-acyltransferases (Nat)"/>
    <property type="match status" value="1"/>
</dbReference>
<dbReference type="Proteomes" id="UP000027473">
    <property type="component" value="Unassembled WGS sequence"/>
</dbReference>
<dbReference type="InterPro" id="IPR000182">
    <property type="entry name" value="GNAT_dom"/>
</dbReference>
<reference evidence="2 3" key="1">
    <citation type="submission" date="2014-01" db="EMBL/GenBank/DDBJ databases">
        <title>Comparative genomics of Fusobacterium necrophorum wild isolates.</title>
        <authorList>
            <person name="Kittichotirat W."/>
            <person name="Bumgarner R.E."/>
            <person name="Lawrence P."/>
        </authorList>
    </citation>
    <scope>NUCLEOTIDE SEQUENCE [LARGE SCALE GENOMIC DNA]</scope>
    <source>
        <strain evidence="2 3">BL</strain>
    </source>
</reference>
<comment type="caution">
    <text evidence="2">The sequence shown here is derived from an EMBL/GenBank/DDBJ whole genome shotgun (WGS) entry which is preliminary data.</text>
</comment>
<accession>A0AB73BXD7</accession>
<organism evidence="2 3">
    <name type="scientific">Fusobacterium necrophorum BL</name>
    <dbReference type="NCBI Taxonomy" id="1441732"/>
    <lineage>
        <taxon>Bacteria</taxon>
        <taxon>Fusobacteriati</taxon>
        <taxon>Fusobacteriota</taxon>
        <taxon>Fusobacteriia</taxon>
        <taxon>Fusobacteriales</taxon>
        <taxon>Fusobacteriaceae</taxon>
        <taxon>Fusobacterium</taxon>
    </lineage>
</organism>
<evidence type="ECO:0000313" key="2">
    <source>
        <dbReference type="EMBL" id="KDE63972.1"/>
    </source>
</evidence>
<dbReference type="GO" id="GO:0016747">
    <property type="term" value="F:acyltransferase activity, transferring groups other than amino-acyl groups"/>
    <property type="evidence" value="ECO:0007669"/>
    <property type="project" value="InterPro"/>
</dbReference>
<dbReference type="PANTHER" id="PTHR43415:SF3">
    <property type="entry name" value="GNAT-FAMILY ACETYLTRANSFERASE"/>
    <property type="match status" value="1"/>
</dbReference>
<proteinExistence type="predicted"/>